<proteinExistence type="predicted"/>
<feature type="transmembrane region" description="Helical" evidence="2">
    <location>
        <begin position="66"/>
        <end position="87"/>
    </location>
</feature>
<name>A0ABQ1XZS0_9MICC</name>
<evidence type="ECO:0000256" key="2">
    <source>
        <dbReference type="SAM" id="Phobius"/>
    </source>
</evidence>
<feature type="region of interest" description="Disordered" evidence="1">
    <location>
        <begin position="443"/>
        <end position="463"/>
    </location>
</feature>
<feature type="region of interest" description="Disordered" evidence="1">
    <location>
        <begin position="1"/>
        <end position="51"/>
    </location>
</feature>
<keyword evidence="4" id="KW-1185">Reference proteome</keyword>
<comment type="caution">
    <text evidence="3">The sequence shown here is derived from an EMBL/GenBank/DDBJ whole genome shotgun (WGS) entry which is preliminary data.</text>
</comment>
<protein>
    <submittedName>
        <fullName evidence="3">Benzoate transporter</fullName>
    </submittedName>
</protein>
<keyword evidence="2" id="KW-0812">Transmembrane</keyword>
<feature type="compositionally biased region" description="Low complexity" evidence="1">
    <location>
        <begin position="12"/>
        <end position="25"/>
    </location>
</feature>
<dbReference type="PANTHER" id="PTHR30199:SF0">
    <property type="entry name" value="INNER MEMBRANE PROTEIN YDCO"/>
    <property type="match status" value="1"/>
</dbReference>
<feature type="transmembrane region" description="Helical" evidence="2">
    <location>
        <begin position="300"/>
        <end position="320"/>
    </location>
</feature>
<feature type="transmembrane region" description="Helical" evidence="2">
    <location>
        <begin position="372"/>
        <end position="392"/>
    </location>
</feature>
<dbReference type="EMBL" id="BMKU01000014">
    <property type="protein sequence ID" value="GGH07843.1"/>
    <property type="molecule type" value="Genomic_DNA"/>
</dbReference>
<sequence length="463" mass="47494">MPTSRKDPCTQPETAAAPVHAEAAPGLPAAEVPPAQQPLLERPGRRPAGPRRFLRDVAPAYLSNGAIGLVFTASGPIAVTLAVGAAGGLSQDQLASWVFGILFSGGAATLLMSLLYRQPLGFAWSIPGTVLLGPSLQHLSFAEVVGTFFTAGLLILALGATGVVRRIMVMIPMPIVMAMVAAVFLRFGTDIVSSSQSNPAIATPMVGAFLLLTAVPALGKFLPPVLGTLVAGCLAVAVSGQFVAGVPGPLLAAPVFTPPVFTWAAQLELVVPLALTVLFVQNGQGIAVLRAAGHLPPVNVFAIVSGVFSLLNASLGAVSACVTGPTNALLTSSGVKERQYTAAVTYGCLALAGAALAPTLTRLMLATPKEFVLVLGGIAMLRALQQAFVTAFSTTFTLGALVTFVVTISGLDLFNIHAAFWGLVIGYAVSRLLERPDHLDLEGINPQGLPRTSPAPSGGPQSH</sequence>
<dbReference type="RefSeq" id="WP_188813144.1">
    <property type="nucleotide sequence ID" value="NZ_BAAAWV010000001.1"/>
</dbReference>
<keyword evidence="2" id="KW-0472">Membrane</keyword>
<feature type="transmembrane region" description="Helical" evidence="2">
    <location>
        <begin position="398"/>
        <end position="429"/>
    </location>
</feature>
<feature type="transmembrane region" description="Helical" evidence="2">
    <location>
        <begin position="167"/>
        <end position="188"/>
    </location>
</feature>
<feature type="transmembrane region" description="Helical" evidence="2">
    <location>
        <begin position="340"/>
        <end position="360"/>
    </location>
</feature>
<evidence type="ECO:0000313" key="4">
    <source>
        <dbReference type="Proteomes" id="UP000596938"/>
    </source>
</evidence>
<dbReference type="PANTHER" id="PTHR30199">
    <property type="entry name" value="MFS FAMILY TRANSPORTER, PREDICTED SUBSTRATE BENZOATE"/>
    <property type="match status" value="1"/>
</dbReference>
<evidence type="ECO:0000256" key="1">
    <source>
        <dbReference type="SAM" id="MobiDB-lite"/>
    </source>
</evidence>
<reference evidence="4" key="1">
    <citation type="journal article" date="2019" name="Int. J. Syst. Evol. Microbiol.">
        <title>The Global Catalogue of Microorganisms (GCM) 10K type strain sequencing project: providing services to taxonomists for standard genome sequencing and annotation.</title>
        <authorList>
            <consortium name="The Broad Institute Genomics Platform"/>
            <consortium name="The Broad Institute Genome Sequencing Center for Infectious Disease"/>
            <person name="Wu L."/>
            <person name="Ma J."/>
        </authorList>
    </citation>
    <scope>NUCLEOTIDE SEQUENCE [LARGE SCALE GENOMIC DNA]</scope>
    <source>
        <strain evidence="4">CGMCC 1.1927</strain>
    </source>
</reference>
<evidence type="ECO:0000313" key="3">
    <source>
        <dbReference type="EMBL" id="GGH07843.1"/>
    </source>
</evidence>
<gene>
    <name evidence="3" type="ORF">GCM10011577_35450</name>
</gene>
<dbReference type="InterPro" id="IPR004711">
    <property type="entry name" value="Benzoate_Transporter"/>
</dbReference>
<keyword evidence="2" id="KW-1133">Transmembrane helix</keyword>
<accession>A0ABQ1XZS0</accession>
<feature type="transmembrane region" description="Helical" evidence="2">
    <location>
        <begin position="200"/>
        <end position="218"/>
    </location>
</feature>
<feature type="transmembrane region" description="Helical" evidence="2">
    <location>
        <begin position="94"/>
        <end position="116"/>
    </location>
</feature>
<organism evidence="3 4">
    <name type="scientific">Pseudarthrobacter polychromogenes</name>
    <dbReference type="NCBI Taxonomy" id="1676"/>
    <lineage>
        <taxon>Bacteria</taxon>
        <taxon>Bacillati</taxon>
        <taxon>Actinomycetota</taxon>
        <taxon>Actinomycetes</taxon>
        <taxon>Micrococcales</taxon>
        <taxon>Micrococcaceae</taxon>
        <taxon>Pseudarthrobacter</taxon>
    </lineage>
</organism>
<dbReference type="Pfam" id="PF03594">
    <property type="entry name" value="BenE"/>
    <property type="match status" value="1"/>
</dbReference>
<feature type="compositionally biased region" description="Low complexity" evidence="1">
    <location>
        <begin position="38"/>
        <end position="51"/>
    </location>
</feature>
<feature type="transmembrane region" description="Helical" evidence="2">
    <location>
        <begin position="260"/>
        <end position="280"/>
    </location>
</feature>
<feature type="transmembrane region" description="Helical" evidence="2">
    <location>
        <begin position="136"/>
        <end position="160"/>
    </location>
</feature>
<dbReference type="Proteomes" id="UP000596938">
    <property type="component" value="Unassembled WGS sequence"/>
</dbReference>
<feature type="transmembrane region" description="Helical" evidence="2">
    <location>
        <begin position="225"/>
        <end position="248"/>
    </location>
</feature>